<dbReference type="VEuPathDB" id="VectorBase:AATE009523"/>
<protein>
    <submittedName>
        <fullName evidence="2">Uncharacterized protein</fullName>
    </submittedName>
</protein>
<accession>A0A182J1E9</accession>
<feature type="region of interest" description="Disordered" evidence="1">
    <location>
        <begin position="167"/>
        <end position="192"/>
    </location>
</feature>
<feature type="region of interest" description="Disordered" evidence="1">
    <location>
        <begin position="1"/>
        <end position="20"/>
    </location>
</feature>
<dbReference type="EnsemblMetazoa" id="AATE009523-RA">
    <property type="protein sequence ID" value="AATE009523-PA.1"/>
    <property type="gene ID" value="AATE009523"/>
</dbReference>
<feature type="compositionally biased region" description="Pro residues" evidence="1">
    <location>
        <begin position="566"/>
        <end position="577"/>
    </location>
</feature>
<evidence type="ECO:0000313" key="2">
    <source>
        <dbReference type="EnsemblMetazoa" id="AATE009523-PA.1"/>
    </source>
</evidence>
<dbReference type="AlphaFoldDB" id="A0A182J1E9"/>
<sequence>MTKLLEDIRPTAGSAHDVDADADGSWTKLLDDGTLKPIIIGPASQIPVDAGVKELLVTVDPETGKTQQTVDSPANVDGVPVGRRRESILGTFHRQIRMSLKAVSETPGPLTSDIGFSSLGVGVVSRRGGIRSLIASRPFASANEVILWLGEKPCSALCSDCLPPERAPSGSAPVGVRPFSCSTDSDSSRSTEKTRAILPIARILLRITSLRAFASSSVSSPSQMSSSSEQMLSTLTSISVTFSPTNGSDQVKTSMKFGSQYGWDVEIVGRGEDGDQRGETGGRALPVHAIAGVLRLVRPDNGEQLVVLQEITARLVAVEVRTPAHGIVRVEVRVLLVAEVLERVRPEQITHGAERRRLLEPVQLPDVVQLLDLGRQAAVNTEELLIHERRQRQAVERVHARVVHALRVLNLTLLLKRKVFCQVTTLVVAAQQKQGRRVAELERPQVEDALYAEVAAIDVVAEEEIFGRRRRAADLEQLHQINCPWMSPHTVTGASMSIIVLSAFRIAAPSWMIRKAAFSSIRPSRMKCCFSTSGRGLPVCESNTSDAVSLCFGGKGTLSITRSLPEPAPAPAPPPPPDDADDWGGGVCAEVS</sequence>
<dbReference type="STRING" id="41427.A0A182J1E9"/>
<proteinExistence type="predicted"/>
<organism evidence="2">
    <name type="scientific">Anopheles atroparvus</name>
    <name type="common">European mosquito</name>
    <dbReference type="NCBI Taxonomy" id="41427"/>
    <lineage>
        <taxon>Eukaryota</taxon>
        <taxon>Metazoa</taxon>
        <taxon>Ecdysozoa</taxon>
        <taxon>Arthropoda</taxon>
        <taxon>Hexapoda</taxon>
        <taxon>Insecta</taxon>
        <taxon>Pterygota</taxon>
        <taxon>Neoptera</taxon>
        <taxon>Endopterygota</taxon>
        <taxon>Diptera</taxon>
        <taxon>Nematocera</taxon>
        <taxon>Culicoidea</taxon>
        <taxon>Culicidae</taxon>
        <taxon>Anophelinae</taxon>
        <taxon>Anopheles</taxon>
    </lineage>
</organism>
<name>A0A182J1E9_ANOAO</name>
<feature type="compositionally biased region" description="Gly residues" evidence="1">
    <location>
        <begin position="583"/>
        <end position="592"/>
    </location>
</feature>
<feature type="region of interest" description="Disordered" evidence="1">
    <location>
        <begin position="562"/>
        <end position="592"/>
    </location>
</feature>
<evidence type="ECO:0000256" key="1">
    <source>
        <dbReference type="SAM" id="MobiDB-lite"/>
    </source>
</evidence>
<reference evidence="2" key="1">
    <citation type="submission" date="2022-08" db="UniProtKB">
        <authorList>
            <consortium name="EnsemblMetazoa"/>
        </authorList>
    </citation>
    <scope>IDENTIFICATION</scope>
    <source>
        <strain evidence="2">EBRO</strain>
    </source>
</reference>